<dbReference type="PROSITE" id="PS51900">
    <property type="entry name" value="CB"/>
    <property type="match status" value="1"/>
</dbReference>
<feature type="domain" description="Core-binding (CB)" evidence="14">
    <location>
        <begin position="2"/>
        <end position="88"/>
    </location>
</feature>
<dbReference type="RefSeq" id="WP_111643711.1">
    <property type="nucleotide sequence ID" value="NZ_QLMH01000001.1"/>
</dbReference>
<feature type="active site" evidence="11">
    <location>
        <position position="149"/>
    </location>
</feature>
<evidence type="ECO:0000259" key="14">
    <source>
        <dbReference type="PROSITE" id="PS51900"/>
    </source>
</evidence>
<dbReference type="GO" id="GO:0007059">
    <property type="term" value="P:chromosome segregation"/>
    <property type="evidence" value="ECO:0007669"/>
    <property type="project" value="UniProtKB-UniRule"/>
</dbReference>
<dbReference type="PROSITE" id="PS51898">
    <property type="entry name" value="TYR_RECOMBINASE"/>
    <property type="match status" value="1"/>
</dbReference>
<dbReference type="InterPro" id="IPR044068">
    <property type="entry name" value="CB"/>
</dbReference>
<dbReference type="Pfam" id="PF00589">
    <property type="entry name" value="Phage_integrase"/>
    <property type="match status" value="1"/>
</dbReference>
<dbReference type="PANTHER" id="PTHR30349">
    <property type="entry name" value="PHAGE INTEGRASE-RELATED"/>
    <property type="match status" value="1"/>
</dbReference>
<evidence type="ECO:0000256" key="2">
    <source>
        <dbReference type="ARBA" id="ARBA00006657"/>
    </source>
</evidence>
<evidence type="ECO:0000259" key="13">
    <source>
        <dbReference type="PROSITE" id="PS51898"/>
    </source>
</evidence>
<comment type="similarity">
    <text evidence="2 11">Belongs to the 'phage' integrase family. XerC subfamily.</text>
</comment>
<dbReference type="EMBL" id="QLMH01000001">
    <property type="protein sequence ID" value="RAK23360.1"/>
    <property type="molecule type" value="Genomic_DNA"/>
</dbReference>
<evidence type="ECO:0000256" key="1">
    <source>
        <dbReference type="ARBA" id="ARBA00004496"/>
    </source>
</evidence>
<feature type="active site" description="O-(3'-phospho-DNA)-tyrosine intermediate" evidence="11">
    <location>
        <position position="281"/>
    </location>
</feature>
<dbReference type="NCBIfam" id="TIGR02225">
    <property type="entry name" value="recomb_XerD"/>
    <property type="match status" value="1"/>
</dbReference>
<evidence type="ECO:0000313" key="15">
    <source>
        <dbReference type="EMBL" id="RAK23360.1"/>
    </source>
</evidence>
<organism evidence="15 16">
    <name type="scientific">Paranoxybacillus vitaminiphilus</name>
    <dbReference type="NCBI Taxonomy" id="581036"/>
    <lineage>
        <taxon>Bacteria</taxon>
        <taxon>Bacillati</taxon>
        <taxon>Bacillota</taxon>
        <taxon>Bacilli</taxon>
        <taxon>Bacillales</taxon>
        <taxon>Anoxybacillaceae</taxon>
        <taxon>Paranoxybacillus</taxon>
    </lineage>
</organism>
<keyword evidence="9 11" id="KW-0233">DNA recombination</keyword>
<comment type="similarity">
    <text evidence="3">Belongs to the 'phage' integrase family. XerD subfamily.</text>
</comment>
<evidence type="ECO:0000256" key="8">
    <source>
        <dbReference type="ARBA" id="ARBA00023125"/>
    </source>
</evidence>
<keyword evidence="4 11" id="KW-0963">Cytoplasm</keyword>
<dbReference type="InterPro" id="IPR004107">
    <property type="entry name" value="Integrase_SAM-like_N"/>
</dbReference>
<dbReference type="NCBIfam" id="NF040815">
    <property type="entry name" value="recomb_XerA_Arch"/>
    <property type="match status" value="1"/>
</dbReference>
<evidence type="ECO:0000256" key="6">
    <source>
        <dbReference type="ARBA" id="ARBA00022829"/>
    </source>
</evidence>
<proteinExistence type="inferred from homology"/>
<dbReference type="OrthoDB" id="9801717at2"/>
<dbReference type="InterPro" id="IPR011931">
    <property type="entry name" value="Recomb_XerC"/>
</dbReference>
<protein>
    <recommendedName>
        <fullName evidence="11 12">Tyrosine recombinase XerC</fullName>
    </recommendedName>
</protein>
<evidence type="ECO:0000256" key="4">
    <source>
        <dbReference type="ARBA" id="ARBA00022490"/>
    </source>
</evidence>
<comment type="subcellular location">
    <subcellularLocation>
        <location evidence="1 11">Cytoplasm</location>
    </subcellularLocation>
</comment>
<dbReference type="NCBIfam" id="TIGR02224">
    <property type="entry name" value="recomb_XerC"/>
    <property type="match status" value="1"/>
</dbReference>
<dbReference type="InterPro" id="IPR013762">
    <property type="entry name" value="Integrase-like_cat_sf"/>
</dbReference>
<feature type="active site" evidence="11">
    <location>
        <position position="249"/>
    </location>
</feature>
<evidence type="ECO:0000256" key="11">
    <source>
        <dbReference type="HAMAP-Rule" id="MF_01808"/>
    </source>
</evidence>
<comment type="subunit">
    <text evidence="11">Forms a cyclic heterotetrameric complex composed of two molecules of XerC and two molecules of XerD.</text>
</comment>
<feature type="active site" evidence="11">
    <location>
        <position position="246"/>
    </location>
</feature>
<reference evidence="15 16" key="1">
    <citation type="submission" date="2018-06" db="EMBL/GenBank/DDBJ databases">
        <title>Genomic Encyclopedia of Type Strains, Phase III (KMG-III): the genomes of soil and plant-associated and newly described type strains.</title>
        <authorList>
            <person name="Whitman W."/>
        </authorList>
    </citation>
    <scope>NUCLEOTIDE SEQUENCE [LARGE SCALE GENOMIC DNA]</scope>
    <source>
        <strain evidence="15 16">CGMCC 1.8979</strain>
    </source>
</reference>
<evidence type="ECO:0000256" key="7">
    <source>
        <dbReference type="ARBA" id="ARBA00022908"/>
    </source>
</evidence>
<evidence type="ECO:0000256" key="9">
    <source>
        <dbReference type="ARBA" id="ARBA00023172"/>
    </source>
</evidence>
<name>A0A327YR01_9BACL</name>
<dbReference type="GO" id="GO:0051301">
    <property type="term" value="P:cell division"/>
    <property type="evidence" value="ECO:0007669"/>
    <property type="project" value="UniProtKB-UniRule"/>
</dbReference>
<dbReference type="InterPro" id="IPR011010">
    <property type="entry name" value="DNA_brk_join_enz"/>
</dbReference>
<dbReference type="Gene3D" id="1.10.150.130">
    <property type="match status" value="1"/>
</dbReference>
<dbReference type="HAMAP" id="MF_01808">
    <property type="entry name" value="Recomb_XerC_XerD"/>
    <property type="match status" value="1"/>
</dbReference>
<keyword evidence="8 11" id="KW-0238">DNA-binding</keyword>
<dbReference type="PANTHER" id="PTHR30349:SF77">
    <property type="entry name" value="TYROSINE RECOMBINASE XERC"/>
    <property type="match status" value="1"/>
</dbReference>
<evidence type="ECO:0000256" key="3">
    <source>
        <dbReference type="ARBA" id="ARBA00010450"/>
    </source>
</evidence>
<dbReference type="NCBIfam" id="NF001399">
    <property type="entry name" value="PRK00283.1"/>
    <property type="match status" value="1"/>
</dbReference>
<sequence>MENVKIPLNLFIEYLQIEKNYSEYTIVCYKRDIEEFIEFMKREAIADFSEVTYADVRLFLTDLHKRHQASRSVARKISSLRSFYKFLLREKKVEENPFSLASLPKKEQKVPKFLYSEELESLFHVNDLNTAIGQRNQALIELLYATGIRVSECCQIQLTDIDFSVSTILVHGKGKKQRYVPFGSYAKEALERYIRDGREQLLRKAKTSHKYLFLNFRGNPLTPRGVRNILNEIVEKAAITQKISPHVLRHTFATHLLNEGADMRTVQELLGHAHLSSTQVYTHVTKNRLRNIYLHTHPRA</sequence>
<dbReference type="GO" id="GO:0005737">
    <property type="term" value="C:cytoplasm"/>
    <property type="evidence" value="ECO:0007669"/>
    <property type="project" value="UniProtKB-SubCell"/>
</dbReference>
<dbReference type="GO" id="GO:0003677">
    <property type="term" value="F:DNA binding"/>
    <property type="evidence" value="ECO:0007669"/>
    <property type="project" value="UniProtKB-UniRule"/>
</dbReference>
<evidence type="ECO:0000256" key="5">
    <source>
        <dbReference type="ARBA" id="ARBA00022618"/>
    </source>
</evidence>
<evidence type="ECO:0000313" key="16">
    <source>
        <dbReference type="Proteomes" id="UP000248555"/>
    </source>
</evidence>
<gene>
    <name evidence="11" type="primary">xerC</name>
    <name evidence="15" type="ORF">B0I26_101321</name>
</gene>
<dbReference type="InterPro" id="IPR023009">
    <property type="entry name" value="Tyrosine_recombinase_XerC/XerD"/>
</dbReference>
<dbReference type="CDD" id="cd00798">
    <property type="entry name" value="INT_XerDC_C"/>
    <property type="match status" value="1"/>
</dbReference>
<dbReference type="AlphaFoldDB" id="A0A327YR01"/>
<dbReference type="InterPro" id="IPR002104">
    <property type="entry name" value="Integrase_catalytic"/>
</dbReference>
<comment type="caution">
    <text evidence="15">The sequence shown here is derived from an EMBL/GenBank/DDBJ whole genome shotgun (WGS) entry which is preliminary data.</text>
</comment>
<keyword evidence="16" id="KW-1185">Reference proteome</keyword>
<evidence type="ECO:0000256" key="10">
    <source>
        <dbReference type="ARBA" id="ARBA00023306"/>
    </source>
</evidence>
<dbReference type="Pfam" id="PF02899">
    <property type="entry name" value="Phage_int_SAM_1"/>
    <property type="match status" value="1"/>
</dbReference>
<keyword evidence="6 11" id="KW-0159">Chromosome partition</keyword>
<feature type="active site" evidence="11">
    <location>
        <position position="173"/>
    </location>
</feature>
<keyword evidence="7 11" id="KW-0229">DNA integration</keyword>
<dbReference type="InterPro" id="IPR050090">
    <property type="entry name" value="Tyrosine_recombinase_XerCD"/>
</dbReference>
<keyword evidence="10 11" id="KW-0131">Cell cycle</keyword>
<accession>A0A327YR01</accession>
<dbReference type="InterPro" id="IPR010998">
    <property type="entry name" value="Integrase_recombinase_N"/>
</dbReference>
<feature type="active site" evidence="11">
    <location>
        <position position="272"/>
    </location>
</feature>
<keyword evidence="5 11" id="KW-0132">Cell division</keyword>
<dbReference type="SUPFAM" id="SSF56349">
    <property type="entry name" value="DNA breaking-rejoining enzymes"/>
    <property type="match status" value="1"/>
</dbReference>
<feature type="domain" description="Tyr recombinase" evidence="13">
    <location>
        <begin position="109"/>
        <end position="294"/>
    </location>
</feature>
<dbReference type="GO" id="GO:0009037">
    <property type="term" value="F:tyrosine-based site-specific recombinase activity"/>
    <property type="evidence" value="ECO:0007669"/>
    <property type="project" value="UniProtKB-UniRule"/>
</dbReference>
<comment type="function">
    <text evidence="11">Site-specific tyrosine recombinase, which acts by catalyzing the cutting and rejoining of the recombining DNA molecules. The XerC-XerD complex is essential to convert dimers of the bacterial chromosome into monomers to permit their segregation at cell division. It also contributes to the segregational stability of plasmids.</text>
</comment>
<evidence type="ECO:0000256" key="12">
    <source>
        <dbReference type="NCBIfam" id="TIGR02224"/>
    </source>
</evidence>
<dbReference type="Proteomes" id="UP000248555">
    <property type="component" value="Unassembled WGS sequence"/>
</dbReference>
<dbReference type="GO" id="GO:0006313">
    <property type="term" value="P:DNA transposition"/>
    <property type="evidence" value="ECO:0007669"/>
    <property type="project" value="UniProtKB-UniRule"/>
</dbReference>
<dbReference type="InterPro" id="IPR011932">
    <property type="entry name" value="Recomb_XerD"/>
</dbReference>
<dbReference type="Gene3D" id="1.10.443.10">
    <property type="entry name" value="Intergrase catalytic core"/>
    <property type="match status" value="1"/>
</dbReference>